<protein>
    <submittedName>
        <fullName evidence="3">Uncharacterized protein</fullName>
    </submittedName>
</protein>
<dbReference type="AlphaFoldDB" id="A0A915KFZ1"/>
<proteinExistence type="predicted"/>
<feature type="region of interest" description="Disordered" evidence="1">
    <location>
        <begin position="101"/>
        <end position="144"/>
    </location>
</feature>
<feature type="compositionally biased region" description="Polar residues" evidence="1">
    <location>
        <begin position="130"/>
        <end position="144"/>
    </location>
</feature>
<accession>A0A915KFZ1</accession>
<name>A0A915KFZ1_ROMCU</name>
<dbReference type="Proteomes" id="UP000887565">
    <property type="component" value="Unplaced"/>
</dbReference>
<sequence>MRLAKLEAEPLKTDTHISDGLWLADEMAETDQADFLFLALLDEFFVYATQKPNYQNNWETYDYICELTITDLRLHFRSFSLRETRSKFECNEKLKCEIINSPAKGTPTTAPNPIKNISRPKTRPNRFKPNKSTQIKGISEPVTPSVNPYNAHKIA</sequence>
<evidence type="ECO:0000313" key="2">
    <source>
        <dbReference type="Proteomes" id="UP000887565"/>
    </source>
</evidence>
<organism evidence="2 3">
    <name type="scientific">Romanomermis culicivorax</name>
    <name type="common">Nematode worm</name>
    <dbReference type="NCBI Taxonomy" id="13658"/>
    <lineage>
        <taxon>Eukaryota</taxon>
        <taxon>Metazoa</taxon>
        <taxon>Ecdysozoa</taxon>
        <taxon>Nematoda</taxon>
        <taxon>Enoplea</taxon>
        <taxon>Dorylaimia</taxon>
        <taxon>Mermithida</taxon>
        <taxon>Mermithoidea</taxon>
        <taxon>Mermithidae</taxon>
        <taxon>Romanomermis</taxon>
    </lineage>
</organism>
<evidence type="ECO:0000313" key="3">
    <source>
        <dbReference type="WBParaSite" id="nRc.2.0.1.t37295-RA"/>
    </source>
</evidence>
<reference evidence="3" key="1">
    <citation type="submission" date="2022-11" db="UniProtKB">
        <authorList>
            <consortium name="WormBaseParasite"/>
        </authorList>
    </citation>
    <scope>IDENTIFICATION</scope>
</reference>
<evidence type="ECO:0000256" key="1">
    <source>
        <dbReference type="SAM" id="MobiDB-lite"/>
    </source>
</evidence>
<keyword evidence="2" id="KW-1185">Reference proteome</keyword>
<feature type="compositionally biased region" description="Basic residues" evidence="1">
    <location>
        <begin position="118"/>
        <end position="129"/>
    </location>
</feature>
<dbReference type="WBParaSite" id="nRc.2.0.1.t37295-RA">
    <property type="protein sequence ID" value="nRc.2.0.1.t37295-RA"/>
    <property type="gene ID" value="nRc.2.0.1.g37295"/>
</dbReference>